<keyword evidence="2" id="KW-1185">Reference proteome</keyword>
<sequence length="56" mass="6329">MRGIQDRSSLGANSIHLSDPSLPAYFTVLQKKTLISSIRTLGEILAREKREAFWLL</sequence>
<dbReference type="AlphaFoldDB" id="A0A822ZDB6"/>
<accession>A0A822ZDB6</accession>
<evidence type="ECO:0000313" key="1">
    <source>
        <dbReference type="EMBL" id="DAD41469.1"/>
    </source>
</evidence>
<dbReference type="EMBL" id="DUZY01000005">
    <property type="protein sequence ID" value="DAD41469.1"/>
    <property type="molecule type" value="Genomic_DNA"/>
</dbReference>
<reference evidence="1 2" key="1">
    <citation type="journal article" date="2020" name="Mol. Biol. Evol.">
        <title>Distinct Expression and Methylation Patterns for Genes with Different Fates following a Single Whole-Genome Duplication in Flowering Plants.</title>
        <authorList>
            <person name="Shi T."/>
            <person name="Rahmani R.S."/>
            <person name="Gugger P.F."/>
            <person name="Wang M."/>
            <person name="Li H."/>
            <person name="Zhang Y."/>
            <person name="Li Z."/>
            <person name="Wang Q."/>
            <person name="Van de Peer Y."/>
            <person name="Marchal K."/>
            <person name="Chen J."/>
        </authorList>
    </citation>
    <scope>NUCLEOTIDE SEQUENCE [LARGE SCALE GENOMIC DNA]</scope>
    <source>
        <tissue evidence="1">Leaf</tissue>
    </source>
</reference>
<gene>
    <name evidence="1" type="ORF">HUJ06_015792</name>
</gene>
<protein>
    <submittedName>
        <fullName evidence="1">Uncharacterized protein</fullName>
    </submittedName>
</protein>
<dbReference type="Proteomes" id="UP000607653">
    <property type="component" value="Unassembled WGS sequence"/>
</dbReference>
<evidence type="ECO:0000313" key="2">
    <source>
        <dbReference type="Proteomes" id="UP000607653"/>
    </source>
</evidence>
<name>A0A822ZDB6_NELNU</name>
<proteinExistence type="predicted"/>
<organism evidence="1 2">
    <name type="scientific">Nelumbo nucifera</name>
    <name type="common">Sacred lotus</name>
    <dbReference type="NCBI Taxonomy" id="4432"/>
    <lineage>
        <taxon>Eukaryota</taxon>
        <taxon>Viridiplantae</taxon>
        <taxon>Streptophyta</taxon>
        <taxon>Embryophyta</taxon>
        <taxon>Tracheophyta</taxon>
        <taxon>Spermatophyta</taxon>
        <taxon>Magnoliopsida</taxon>
        <taxon>Proteales</taxon>
        <taxon>Nelumbonaceae</taxon>
        <taxon>Nelumbo</taxon>
    </lineage>
</organism>
<comment type="caution">
    <text evidence="1">The sequence shown here is derived from an EMBL/GenBank/DDBJ whole genome shotgun (WGS) entry which is preliminary data.</text>
</comment>